<dbReference type="Gene3D" id="3.40.50.720">
    <property type="entry name" value="NAD(P)-binding Rossmann-like Domain"/>
    <property type="match status" value="1"/>
</dbReference>
<name>A0A8H7XVZ4_PSICU</name>
<dbReference type="InterPro" id="IPR016040">
    <property type="entry name" value="NAD(P)-bd_dom"/>
</dbReference>
<evidence type="ECO:0000313" key="2">
    <source>
        <dbReference type="EMBL" id="KAG5167843.1"/>
    </source>
</evidence>
<dbReference type="Pfam" id="PF13460">
    <property type="entry name" value="NAD_binding_10"/>
    <property type="match status" value="1"/>
</dbReference>
<sequence length="724" mass="80722">MSMMPQRKELTSLPMDLLVLILEFLDPYDILEARKTCKLLHGVTTQRIVWINALRRTCYRNSIYEGTFPLSRMSLSDLEHAATVPSKWASLSSKPRKSEEPLSSATTRRLHCPRSLTYDIDEELGEFTSFCLVPGGRYLVTFARNWVAVWDLGLKPGPDTITDFQPLGVSAVHFTGMFLVHPTIDGKGLHIFVSAAEQTMFKQDCYESSVLLIYEIYPQNVNPKLELIARLNHVNTDEINFFSLSRNRLIFMEGSILKIWHYTKNSWAHWTVEKDYYQIIVGESTVTLLSPTGVSVWPIPALSSSSPPFLNQPPQAISPLVTLPYPNPRPSNTDWCEGPCDWYSGTTQPFLYDLVNWDSDSETITMRRYEVSLAQDLKSSELIERQAFTFHGPDEPDILFQPSAFNDNSLVTIFFDFTCDSIKLHTGSFSGPSSPNKDGKLPDPEASETITLVKGEHITKGYAMAFCPISARFLYLDSEKNICIIDYISQPASEVSLRLTKLLTPNHSVTSIIRDPAQEQDIKDLSATPLVLSLEDSPVSDFTAAFTGKDVVYFSAGAGARGGEERTKKVDYEGALKVFDAIEAVDSPKPRLILVSAVDIRDPAKIPAHYNEEDIAMSNRIRKVIAAYMHWKYEADKNLAKRTAFKWTILRPGGLTNAPGVGTASIGRTHLTTTITRDDVAKALALLVDREDAASLAIDYVGGDTPIEEGLNAFIAKGETDFLG</sequence>
<dbReference type="PANTHER" id="PTHR15020">
    <property type="entry name" value="FLAVIN REDUCTASE-RELATED"/>
    <property type="match status" value="1"/>
</dbReference>
<comment type="caution">
    <text evidence="2">The sequence shown here is derived from an EMBL/GenBank/DDBJ whole genome shotgun (WGS) entry which is preliminary data.</text>
</comment>
<dbReference type="SUPFAM" id="SSF51735">
    <property type="entry name" value="NAD(P)-binding Rossmann-fold domains"/>
    <property type="match status" value="1"/>
</dbReference>
<dbReference type="PANTHER" id="PTHR15020:SF50">
    <property type="entry name" value="UPF0659 PROTEIN YMR090W"/>
    <property type="match status" value="1"/>
</dbReference>
<reference evidence="2" key="1">
    <citation type="submission" date="2021-02" db="EMBL/GenBank/DDBJ databases">
        <title>Psilocybe cubensis genome.</title>
        <authorList>
            <person name="Mckernan K.J."/>
            <person name="Crawford S."/>
            <person name="Trippe A."/>
            <person name="Kane L.T."/>
            <person name="Mclaughlin S."/>
        </authorList>
    </citation>
    <scope>NUCLEOTIDE SEQUENCE [LARGE SCALE GENOMIC DNA]</scope>
    <source>
        <strain evidence="2">MGC-MH-2018</strain>
    </source>
</reference>
<evidence type="ECO:0000259" key="1">
    <source>
        <dbReference type="PROSITE" id="PS50181"/>
    </source>
</evidence>
<dbReference type="Pfam" id="PF12937">
    <property type="entry name" value="F-box-like"/>
    <property type="match status" value="1"/>
</dbReference>
<gene>
    <name evidence="2" type="ORF">JR316_006434</name>
</gene>
<protein>
    <recommendedName>
        <fullName evidence="1">F-box domain-containing protein</fullName>
    </recommendedName>
</protein>
<accession>A0A8H7XVZ4</accession>
<proteinExistence type="predicted"/>
<dbReference type="InterPro" id="IPR036291">
    <property type="entry name" value="NAD(P)-bd_dom_sf"/>
</dbReference>
<dbReference type="SUPFAM" id="SSF81383">
    <property type="entry name" value="F-box domain"/>
    <property type="match status" value="1"/>
</dbReference>
<organism evidence="2">
    <name type="scientific">Psilocybe cubensis</name>
    <name type="common">Psychedelic mushroom</name>
    <name type="synonym">Stropharia cubensis</name>
    <dbReference type="NCBI Taxonomy" id="181762"/>
    <lineage>
        <taxon>Eukaryota</taxon>
        <taxon>Fungi</taxon>
        <taxon>Dikarya</taxon>
        <taxon>Basidiomycota</taxon>
        <taxon>Agaricomycotina</taxon>
        <taxon>Agaricomycetes</taxon>
        <taxon>Agaricomycetidae</taxon>
        <taxon>Agaricales</taxon>
        <taxon>Agaricineae</taxon>
        <taxon>Strophariaceae</taxon>
        <taxon>Psilocybe</taxon>
    </lineage>
</organism>
<dbReference type="EMBL" id="JAFIQS010000006">
    <property type="protein sequence ID" value="KAG5167843.1"/>
    <property type="molecule type" value="Genomic_DNA"/>
</dbReference>
<dbReference type="SMART" id="SM00256">
    <property type="entry name" value="FBOX"/>
    <property type="match status" value="1"/>
</dbReference>
<dbReference type="InterPro" id="IPR036047">
    <property type="entry name" value="F-box-like_dom_sf"/>
</dbReference>
<feature type="domain" description="F-box" evidence="1">
    <location>
        <begin position="7"/>
        <end position="53"/>
    </location>
</feature>
<dbReference type="AlphaFoldDB" id="A0A8H7XVZ4"/>
<dbReference type="Gene3D" id="1.20.1280.50">
    <property type="match status" value="1"/>
</dbReference>
<dbReference type="InterPro" id="IPR001810">
    <property type="entry name" value="F-box_dom"/>
</dbReference>
<dbReference type="PROSITE" id="PS50181">
    <property type="entry name" value="FBOX"/>
    <property type="match status" value="1"/>
</dbReference>